<protein>
    <recommendedName>
        <fullName evidence="5">Cytochrome c554 and c-prime</fullName>
    </recommendedName>
</protein>
<dbReference type="Proteomes" id="UP000184694">
    <property type="component" value="Unassembled WGS sequence"/>
</dbReference>
<sequence>MLRRCLITWCSILLWVGVAWSAVPPEMSPQRYPAVGKGCLSGECHSGHAPIRAHDSDMAKQIYMLGAAQGDPNGCVVCHGGDPVALWERRLHHGAPAESLLTEFTATPAAMSVVDKTCGQCHKGRVYNLRRSGMATGTGHISAILQGWGIKPEQPVGVATILDFDGALPSVGTPEYQAYMIGLDQRQNGIFAERIVAVPEQNWSDIETNPALAGYKYVRSECTSCHIGTLNNGEKGSGCAACHLRYGEDKKVVTHSLQGTRKSKVVVDGKTTTGIALESCAQCHSEGKRIATSYAGLLHLPELRKYRAMRDDVHHNGMNRYGNPLGGLLCQDCHSTRAMHGTGNIALSGRVNVEIECSDCHGTTDKFPWELPVGWQDEFGSVLVQDDTRGTAEILPFEQQVGTVYRSEGGYLLTARGNPFGNVIRRGQAVVVHSASGRSYEVPLLKSIAQRYAWKTPARAIAAKISHPKHFESLECYSCHSAWAPQEYGTHLLVDFKPSDVLYTARRTEQLQWRNPVLGINGEGRVSPLIPLQQQDVTLVAPDDAVLLRRHIFNAHTAQKNSTTIYNALYKSIEDLLVHRVDTSREETALSVYDSASAYAEQTVPLRNLLSTSFTMTPLAPHTVTRNARPCESCHVSSKALGYGDDSGFGVASAPLKESWLQAALRSGSQTEILDRESARRMVSRRSGHISAPQVPYTQLVTRKGKQLQQVGFHWELSSPLSEAQRDIMEEQNPFARLRTGSNVTEGTIMVVGKYEIDAIAASAAILGIILFVIVSAFMYTRRGRDKNDPN</sequence>
<dbReference type="Gene3D" id="3.90.10.10">
    <property type="entry name" value="Cytochrome C3"/>
    <property type="match status" value="1"/>
</dbReference>
<feature type="transmembrane region" description="Helical" evidence="2">
    <location>
        <begin position="759"/>
        <end position="780"/>
    </location>
</feature>
<proteinExistence type="predicted"/>
<evidence type="ECO:0000256" key="1">
    <source>
        <dbReference type="ARBA" id="ARBA00022729"/>
    </source>
</evidence>
<evidence type="ECO:0008006" key="5">
    <source>
        <dbReference type="Google" id="ProtNLM"/>
    </source>
</evidence>
<keyword evidence="2" id="KW-1133">Transmembrane helix</keyword>
<gene>
    <name evidence="3" type="ORF">SAMN02745161_3118</name>
</gene>
<dbReference type="AlphaFoldDB" id="A0A1N6J3I2"/>
<keyword evidence="2" id="KW-0812">Transmembrane</keyword>
<evidence type="ECO:0000256" key="2">
    <source>
        <dbReference type="SAM" id="Phobius"/>
    </source>
</evidence>
<keyword evidence="1" id="KW-0732">Signal</keyword>
<reference evidence="4" key="1">
    <citation type="submission" date="2016-11" db="EMBL/GenBank/DDBJ databases">
        <authorList>
            <person name="Varghese N."/>
            <person name="Submissions S."/>
        </authorList>
    </citation>
    <scope>NUCLEOTIDE SEQUENCE [LARGE SCALE GENOMIC DNA]</scope>
    <source>
        <strain evidence="4">DSM 17456</strain>
    </source>
</reference>
<keyword evidence="4" id="KW-1185">Reference proteome</keyword>
<dbReference type="RefSeq" id="WP_074217858.1">
    <property type="nucleotide sequence ID" value="NZ_FSRG01000008.1"/>
</dbReference>
<dbReference type="InterPro" id="IPR036280">
    <property type="entry name" value="Multihaem_cyt_sf"/>
</dbReference>
<accession>A0A1N6J3I2</accession>
<name>A0A1N6J3I2_9BACT</name>
<dbReference type="OrthoDB" id="9783375at2"/>
<dbReference type="PANTHER" id="PTHR35038:SF8">
    <property type="entry name" value="C-TYPE POLYHEME CYTOCHROME OMCC"/>
    <property type="match status" value="1"/>
</dbReference>
<dbReference type="EMBL" id="FSRG01000008">
    <property type="protein sequence ID" value="SIO38827.1"/>
    <property type="molecule type" value="Genomic_DNA"/>
</dbReference>
<dbReference type="PANTHER" id="PTHR35038">
    <property type="entry name" value="DISSIMILATORY SULFITE REDUCTASE SIRA"/>
    <property type="match status" value="1"/>
</dbReference>
<evidence type="ECO:0000313" key="3">
    <source>
        <dbReference type="EMBL" id="SIO38827.1"/>
    </source>
</evidence>
<keyword evidence="2" id="KW-0472">Membrane</keyword>
<dbReference type="SUPFAM" id="SSF48695">
    <property type="entry name" value="Multiheme cytochromes"/>
    <property type="match status" value="1"/>
</dbReference>
<dbReference type="InterPro" id="IPR051829">
    <property type="entry name" value="Multiheme_Cytochr_ET"/>
</dbReference>
<dbReference type="GO" id="GO:0016491">
    <property type="term" value="F:oxidoreductase activity"/>
    <property type="evidence" value="ECO:0007669"/>
    <property type="project" value="TreeGrafter"/>
</dbReference>
<evidence type="ECO:0000313" key="4">
    <source>
        <dbReference type="Proteomes" id="UP000184694"/>
    </source>
</evidence>
<organism evidence="3 4">
    <name type="scientific">Halodesulfovibrio marinisediminis DSM 17456</name>
    <dbReference type="NCBI Taxonomy" id="1121457"/>
    <lineage>
        <taxon>Bacteria</taxon>
        <taxon>Pseudomonadati</taxon>
        <taxon>Thermodesulfobacteriota</taxon>
        <taxon>Desulfovibrionia</taxon>
        <taxon>Desulfovibrionales</taxon>
        <taxon>Desulfovibrionaceae</taxon>
        <taxon>Halodesulfovibrio</taxon>
    </lineage>
</organism>
<dbReference type="STRING" id="1121457.SAMN02745161_3118"/>